<dbReference type="InterPro" id="IPR027417">
    <property type="entry name" value="P-loop_NTPase"/>
</dbReference>
<evidence type="ECO:0000313" key="7">
    <source>
        <dbReference type="Proteomes" id="UP001556367"/>
    </source>
</evidence>
<dbReference type="Gene3D" id="2.40.30.10">
    <property type="entry name" value="Translation factors"/>
    <property type="match status" value="1"/>
</dbReference>
<evidence type="ECO:0000256" key="2">
    <source>
        <dbReference type="ARBA" id="ARBA00022741"/>
    </source>
</evidence>
<dbReference type="Gene3D" id="3.40.50.300">
    <property type="entry name" value="P-loop containing nucleotide triphosphate hydrolases"/>
    <property type="match status" value="1"/>
</dbReference>
<dbReference type="Proteomes" id="UP001556367">
    <property type="component" value="Unassembled WGS sequence"/>
</dbReference>
<evidence type="ECO:0000256" key="4">
    <source>
        <dbReference type="SAM" id="MobiDB-lite"/>
    </source>
</evidence>
<dbReference type="PANTHER" id="PTHR43721:SF9">
    <property type="entry name" value="GTP-BINDING PROTEIN 1"/>
    <property type="match status" value="1"/>
</dbReference>
<dbReference type="CDD" id="cd03708">
    <property type="entry name" value="GTPBP_III"/>
    <property type="match status" value="1"/>
</dbReference>
<comment type="similarity">
    <text evidence="1">Belongs to the TRAFAC class translation factor GTPase superfamily. Classic translation factor GTPase family. EF-Tu/EF-1A subfamily.</text>
</comment>
<dbReference type="InterPro" id="IPR035531">
    <property type="entry name" value="GTPBP1-like"/>
</dbReference>
<keyword evidence="2" id="KW-0547">Nucleotide-binding</keyword>
<dbReference type="EMBL" id="JASNQZ010000006">
    <property type="protein sequence ID" value="KAL0955905.1"/>
    <property type="molecule type" value="Genomic_DNA"/>
</dbReference>
<evidence type="ECO:0000256" key="3">
    <source>
        <dbReference type="ARBA" id="ARBA00023134"/>
    </source>
</evidence>
<feature type="region of interest" description="Disordered" evidence="4">
    <location>
        <begin position="15"/>
        <end position="65"/>
    </location>
</feature>
<protein>
    <recommendedName>
        <fullName evidence="5">Tr-type G domain-containing protein</fullName>
    </recommendedName>
</protein>
<name>A0ABR3JKA0_9AGAR</name>
<keyword evidence="3" id="KW-0342">GTP-binding</keyword>
<dbReference type="SUPFAM" id="SSF50465">
    <property type="entry name" value="EF-Tu/eEF-1alpha/eIF2-gamma C-terminal domain"/>
    <property type="match status" value="1"/>
</dbReference>
<organism evidence="6 7">
    <name type="scientific">Hohenbuehelia grisea</name>
    <dbReference type="NCBI Taxonomy" id="104357"/>
    <lineage>
        <taxon>Eukaryota</taxon>
        <taxon>Fungi</taxon>
        <taxon>Dikarya</taxon>
        <taxon>Basidiomycota</taxon>
        <taxon>Agaricomycotina</taxon>
        <taxon>Agaricomycetes</taxon>
        <taxon>Agaricomycetidae</taxon>
        <taxon>Agaricales</taxon>
        <taxon>Pleurotineae</taxon>
        <taxon>Pleurotaceae</taxon>
        <taxon>Hohenbuehelia</taxon>
    </lineage>
</organism>
<dbReference type="SUPFAM" id="SSF50447">
    <property type="entry name" value="Translation proteins"/>
    <property type="match status" value="1"/>
</dbReference>
<feature type="domain" description="Tr-type G" evidence="5">
    <location>
        <begin position="192"/>
        <end position="429"/>
    </location>
</feature>
<dbReference type="CDD" id="cd03694">
    <property type="entry name" value="GTPBP_II"/>
    <property type="match status" value="1"/>
</dbReference>
<dbReference type="CDD" id="cd04165">
    <property type="entry name" value="GTPBP1_like"/>
    <property type="match status" value="1"/>
</dbReference>
<keyword evidence="7" id="KW-1185">Reference proteome</keyword>
<dbReference type="PROSITE" id="PS51722">
    <property type="entry name" value="G_TR_2"/>
    <property type="match status" value="1"/>
</dbReference>
<evidence type="ECO:0000259" key="5">
    <source>
        <dbReference type="PROSITE" id="PS51722"/>
    </source>
</evidence>
<comment type="caution">
    <text evidence="6">The sequence shown here is derived from an EMBL/GenBank/DDBJ whole genome shotgun (WGS) entry which is preliminary data.</text>
</comment>
<dbReference type="SUPFAM" id="SSF52540">
    <property type="entry name" value="P-loop containing nucleoside triphosphate hydrolases"/>
    <property type="match status" value="1"/>
</dbReference>
<sequence>MATLRTFQNEIEEIHTREAMKQRLQHSMIEKNDKENSGKPKDAKAPVAVTAKGKAKAPDDAGGGEKAIVDDAADDFEAGEDIQKLLLAGTNHDRDAARDKIAATITQRHGEFVFRIGSHPPSTQLYTGLIDDDADGWIGTPRTEEDLDHLYNAITSTAEEAGAKTSLLFRTNGKHPRMSLLLRLPPHSVSSTPEVRCAVVGNVDSGKSTTLGVLTRGMLDDGRGRARVGLFRHKHELETGRTSSVGMEILGFETSGAPILPNTAHLTDSDAIRREKMGWEEISIKAAKIVSFIDLAGHERYLKTTLYGLTSGAPSCVILIVGANAGLIGMSKEHLAIALALNVPVVVCITKIDMTPANVLASTIEQTVKILKSPGCRKTPVFVKSLETAVELAHTFGKERLCPIFQLSNVTGQGIDYVRTFLNLLPSSEADTEKFVLDQPLEFSVTEIWSVPYVGTVVNGIINSGSVKTGDTVLVGPDANGNYQTTIVRSMQRKRSVLSQVLQGLYLRERAFNRANVTSAEAGQCVSLALKRMRKADVRKGMIVVHKTETPPRAVHQFEGQVLILYHNTTLQKNYQAMLHCGAVRQTVRIIGMDHPQGVLRTGDRATVQFEFISHPEFVKEGMKLLFREGKTKVRVDRFSACCGVLC</sequence>
<reference evidence="7" key="1">
    <citation type="submission" date="2024-06" db="EMBL/GenBank/DDBJ databases">
        <title>Multi-omics analyses provide insights into the biosynthesis of the anticancer antibiotic pleurotin in Hohenbuehelia grisea.</title>
        <authorList>
            <person name="Weaver J.A."/>
            <person name="Alberti F."/>
        </authorList>
    </citation>
    <scope>NUCLEOTIDE SEQUENCE [LARGE SCALE GENOMIC DNA]</scope>
    <source>
        <strain evidence="7">T-177</strain>
    </source>
</reference>
<feature type="compositionally biased region" description="Basic and acidic residues" evidence="4">
    <location>
        <begin position="28"/>
        <end position="44"/>
    </location>
</feature>
<dbReference type="InterPro" id="IPR009001">
    <property type="entry name" value="Transl_elong_EF1A/Init_IF2_C"/>
</dbReference>
<accession>A0ABR3JKA0</accession>
<dbReference type="Pfam" id="PF00009">
    <property type="entry name" value="GTP_EFTU"/>
    <property type="match status" value="1"/>
</dbReference>
<dbReference type="PANTHER" id="PTHR43721">
    <property type="entry name" value="ELONGATION FACTOR TU-RELATED"/>
    <property type="match status" value="1"/>
</dbReference>
<gene>
    <name evidence="6" type="ORF">HGRIS_002099</name>
</gene>
<evidence type="ECO:0000313" key="6">
    <source>
        <dbReference type="EMBL" id="KAL0955905.1"/>
    </source>
</evidence>
<evidence type="ECO:0000256" key="1">
    <source>
        <dbReference type="ARBA" id="ARBA00007249"/>
    </source>
</evidence>
<dbReference type="InterPro" id="IPR009000">
    <property type="entry name" value="Transl_B-barrel_sf"/>
</dbReference>
<proteinExistence type="inferred from homology"/>
<dbReference type="InterPro" id="IPR000795">
    <property type="entry name" value="T_Tr_GTP-bd_dom"/>
</dbReference>
<dbReference type="InterPro" id="IPR050055">
    <property type="entry name" value="EF-Tu_GTPase"/>
</dbReference>